<dbReference type="PANTHER" id="PTHR34504">
    <property type="entry name" value="ANTITOXIN HICB"/>
    <property type="match status" value="1"/>
</dbReference>
<dbReference type="RefSeq" id="WP_169266464.1">
    <property type="nucleotide sequence ID" value="NZ_CAWOXK010000001.1"/>
</dbReference>
<dbReference type="Proteomes" id="UP000503129">
    <property type="component" value="Chromosome"/>
</dbReference>
<proteinExistence type="predicted"/>
<dbReference type="KEGG" id="bsen:DP114_16925"/>
<reference evidence="1 2" key="1">
    <citation type="submission" date="2018-06" db="EMBL/GenBank/DDBJ databases">
        <title>Comparative genomics of Brasilonema spp. strains.</title>
        <authorList>
            <person name="Alvarenga D.O."/>
            <person name="Fiore M.F."/>
            <person name="Varani A.M."/>
        </authorList>
    </citation>
    <scope>NUCLEOTIDE SEQUENCE [LARGE SCALE GENOMIC DNA]</scope>
    <source>
        <strain evidence="1 2">CENA114</strain>
    </source>
</reference>
<evidence type="ECO:0000313" key="1">
    <source>
        <dbReference type="EMBL" id="QDL09363.1"/>
    </source>
</evidence>
<dbReference type="AlphaFoldDB" id="A0A856MDV1"/>
<accession>A0A856MDV1</accession>
<name>A0A856MDV1_9CYAN</name>
<dbReference type="InterPro" id="IPR035069">
    <property type="entry name" value="TTHA1013/TTHA0281-like"/>
</dbReference>
<dbReference type="Gene3D" id="3.30.160.250">
    <property type="match status" value="1"/>
</dbReference>
<dbReference type="SUPFAM" id="SSF143100">
    <property type="entry name" value="TTHA1013/TTHA0281-like"/>
    <property type="match status" value="1"/>
</dbReference>
<evidence type="ECO:0000313" key="2">
    <source>
        <dbReference type="Proteomes" id="UP000503129"/>
    </source>
</evidence>
<sequence length="75" mass="8311">MKQTKQLTAIIEREGDGYVSLCPELDIASQGSTIEEARDNLVEALELFFETAAAAEIQERLHTEVFVTRLEVSVG</sequence>
<dbReference type="EMBL" id="CP030118">
    <property type="protein sequence ID" value="QDL09363.1"/>
    <property type="molecule type" value="Genomic_DNA"/>
</dbReference>
<dbReference type="PANTHER" id="PTHR34504:SF2">
    <property type="entry name" value="UPF0150 PROTEIN SSL0259"/>
    <property type="match status" value="1"/>
</dbReference>
<gene>
    <name evidence="1" type="ORF">DP114_16925</name>
</gene>
<dbReference type="InterPro" id="IPR051404">
    <property type="entry name" value="TA_system_antitoxin"/>
</dbReference>
<organism evidence="1 2">
    <name type="scientific">Brasilonema sennae CENA114</name>
    <dbReference type="NCBI Taxonomy" id="415709"/>
    <lineage>
        <taxon>Bacteria</taxon>
        <taxon>Bacillati</taxon>
        <taxon>Cyanobacteriota</taxon>
        <taxon>Cyanophyceae</taxon>
        <taxon>Nostocales</taxon>
        <taxon>Scytonemataceae</taxon>
        <taxon>Brasilonema</taxon>
        <taxon>Bromeliae group (in: Brasilonema)</taxon>
    </lineage>
</organism>
<keyword evidence="2" id="KW-1185">Reference proteome</keyword>
<protein>
    <submittedName>
        <fullName evidence="1">Type II toxin-antitoxin system HicB family antitoxin</fullName>
    </submittedName>
</protein>